<dbReference type="InterPro" id="IPR008042">
    <property type="entry name" value="Retrotrans_Pao"/>
</dbReference>
<protein>
    <submittedName>
        <fullName evidence="1">Uncharacterized protein</fullName>
    </submittedName>
</protein>
<keyword evidence="2" id="KW-1185">Reference proteome</keyword>
<proteinExistence type="predicted"/>
<dbReference type="OrthoDB" id="5863270at2759"/>
<dbReference type="PANTHER" id="PTHR47331">
    <property type="entry name" value="PHD-TYPE DOMAIN-CONTAINING PROTEIN"/>
    <property type="match status" value="1"/>
</dbReference>
<reference evidence="1 2" key="1">
    <citation type="journal article" date="2019" name="Sci. Rep.">
        <title>Orb-weaving spider Araneus ventricosus genome elucidates the spidroin gene catalogue.</title>
        <authorList>
            <person name="Kono N."/>
            <person name="Nakamura H."/>
            <person name="Ohtoshi R."/>
            <person name="Moran D.A.P."/>
            <person name="Shinohara A."/>
            <person name="Yoshida Y."/>
            <person name="Fujiwara M."/>
            <person name="Mori M."/>
            <person name="Tomita M."/>
            <person name="Arakawa K."/>
        </authorList>
    </citation>
    <scope>NUCLEOTIDE SEQUENCE [LARGE SCALE GENOMIC DNA]</scope>
</reference>
<dbReference type="EMBL" id="BGPR01071004">
    <property type="protein sequence ID" value="GBO44328.1"/>
    <property type="molecule type" value="Genomic_DNA"/>
</dbReference>
<evidence type="ECO:0000313" key="2">
    <source>
        <dbReference type="Proteomes" id="UP000499080"/>
    </source>
</evidence>
<sequence>MSKGCFNLSGSDSNVKCKNTSKHSGETSVLVIIWNLDEDTFKCKIDFEIVSCGTKITKRFILSTVQKFYDSLGMLTPSTLPPELISQDLRKWHFSWEEELSFTVVDMFSKWLNEMHLLKDVALTGFKNFYETSELHVFVDHAGGHMLLVSLLDLR</sequence>
<name>A0A4Y2X573_ARAVE</name>
<gene>
    <name evidence="1" type="ORF">AVEN_192412_1</name>
</gene>
<dbReference type="Proteomes" id="UP000499080">
    <property type="component" value="Unassembled WGS sequence"/>
</dbReference>
<accession>A0A4Y2X573</accession>
<evidence type="ECO:0000313" key="1">
    <source>
        <dbReference type="EMBL" id="GBO44328.1"/>
    </source>
</evidence>
<organism evidence="1 2">
    <name type="scientific">Araneus ventricosus</name>
    <name type="common">Orbweaver spider</name>
    <name type="synonym">Epeira ventricosa</name>
    <dbReference type="NCBI Taxonomy" id="182803"/>
    <lineage>
        <taxon>Eukaryota</taxon>
        <taxon>Metazoa</taxon>
        <taxon>Ecdysozoa</taxon>
        <taxon>Arthropoda</taxon>
        <taxon>Chelicerata</taxon>
        <taxon>Arachnida</taxon>
        <taxon>Araneae</taxon>
        <taxon>Araneomorphae</taxon>
        <taxon>Entelegynae</taxon>
        <taxon>Araneoidea</taxon>
        <taxon>Araneidae</taxon>
        <taxon>Araneus</taxon>
    </lineage>
</organism>
<dbReference type="Pfam" id="PF05380">
    <property type="entry name" value="Peptidase_A17"/>
    <property type="match status" value="1"/>
</dbReference>
<dbReference type="AlphaFoldDB" id="A0A4Y2X573"/>
<comment type="caution">
    <text evidence="1">The sequence shown here is derived from an EMBL/GenBank/DDBJ whole genome shotgun (WGS) entry which is preliminary data.</text>
</comment>